<protein>
    <submittedName>
        <fullName evidence="1">Uncharacterized protein</fullName>
    </submittedName>
</protein>
<dbReference type="SUPFAM" id="SSF50249">
    <property type="entry name" value="Nucleic acid-binding proteins"/>
    <property type="match status" value="1"/>
</dbReference>
<dbReference type="AlphaFoldDB" id="A0AAD8ITV5"/>
<name>A0AAD8ITV5_9APIA</name>
<comment type="caution">
    <text evidence="1">The sequence shown here is derived from an EMBL/GenBank/DDBJ whole genome shotgun (WGS) entry which is preliminary data.</text>
</comment>
<accession>A0AAD8ITV5</accession>
<reference evidence="1" key="2">
    <citation type="submission" date="2023-05" db="EMBL/GenBank/DDBJ databases">
        <authorList>
            <person name="Schelkunov M.I."/>
        </authorList>
    </citation>
    <scope>NUCLEOTIDE SEQUENCE</scope>
    <source>
        <strain evidence="1">Hsosn_3</strain>
        <tissue evidence="1">Leaf</tissue>
    </source>
</reference>
<dbReference type="Proteomes" id="UP001237642">
    <property type="component" value="Unassembled WGS sequence"/>
</dbReference>
<evidence type="ECO:0000313" key="1">
    <source>
        <dbReference type="EMBL" id="KAK1390327.1"/>
    </source>
</evidence>
<keyword evidence="2" id="KW-1185">Reference proteome</keyword>
<dbReference type="Gene3D" id="2.40.50.140">
    <property type="entry name" value="Nucleic acid-binding proteins"/>
    <property type="match status" value="1"/>
</dbReference>
<dbReference type="InterPro" id="IPR012340">
    <property type="entry name" value="NA-bd_OB-fold"/>
</dbReference>
<evidence type="ECO:0000313" key="2">
    <source>
        <dbReference type="Proteomes" id="UP001237642"/>
    </source>
</evidence>
<sequence length="159" mass="18255">MDQTEVMTHANIRYVDDKATWYYHICTGCKQEIQFIGGDFICSKCIRRIPQPEKDESGGIEILFQDREIRTLLGERAETVYQQQKGCPAFPKKVKDLEKRDITVKLLITEANIGKESVCYTNNICKGFYIPEVEEKEASTSHEQTTTQVILLKKITTIS</sequence>
<reference evidence="1" key="1">
    <citation type="submission" date="2023-02" db="EMBL/GenBank/DDBJ databases">
        <title>Genome of toxic invasive species Heracleum sosnowskyi carries increased number of genes despite the absence of recent whole-genome duplications.</title>
        <authorList>
            <person name="Schelkunov M."/>
            <person name="Shtratnikova V."/>
            <person name="Makarenko M."/>
            <person name="Klepikova A."/>
            <person name="Omelchenko D."/>
            <person name="Novikova G."/>
            <person name="Obukhova E."/>
            <person name="Bogdanov V."/>
            <person name="Penin A."/>
            <person name="Logacheva M."/>
        </authorList>
    </citation>
    <scope>NUCLEOTIDE SEQUENCE</scope>
    <source>
        <strain evidence="1">Hsosn_3</strain>
        <tissue evidence="1">Leaf</tissue>
    </source>
</reference>
<dbReference type="EMBL" id="JAUIZM010000004">
    <property type="protein sequence ID" value="KAK1390327.1"/>
    <property type="molecule type" value="Genomic_DNA"/>
</dbReference>
<organism evidence="1 2">
    <name type="scientific">Heracleum sosnowskyi</name>
    <dbReference type="NCBI Taxonomy" id="360622"/>
    <lineage>
        <taxon>Eukaryota</taxon>
        <taxon>Viridiplantae</taxon>
        <taxon>Streptophyta</taxon>
        <taxon>Embryophyta</taxon>
        <taxon>Tracheophyta</taxon>
        <taxon>Spermatophyta</taxon>
        <taxon>Magnoliopsida</taxon>
        <taxon>eudicotyledons</taxon>
        <taxon>Gunneridae</taxon>
        <taxon>Pentapetalae</taxon>
        <taxon>asterids</taxon>
        <taxon>campanulids</taxon>
        <taxon>Apiales</taxon>
        <taxon>Apiaceae</taxon>
        <taxon>Apioideae</taxon>
        <taxon>apioid superclade</taxon>
        <taxon>Tordylieae</taxon>
        <taxon>Tordyliinae</taxon>
        <taxon>Heracleum</taxon>
    </lineage>
</organism>
<proteinExistence type="predicted"/>
<gene>
    <name evidence="1" type="ORF">POM88_018505</name>
</gene>